<feature type="compositionally biased region" description="Basic and acidic residues" evidence="3">
    <location>
        <begin position="7"/>
        <end position="18"/>
    </location>
</feature>
<dbReference type="AlphaFoldDB" id="A0A6F9DAP5"/>
<dbReference type="GO" id="GO:0003723">
    <property type="term" value="F:RNA binding"/>
    <property type="evidence" value="ECO:0007669"/>
    <property type="project" value="TreeGrafter"/>
</dbReference>
<evidence type="ECO:0000259" key="4">
    <source>
        <dbReference type="Pfam" id="PF08698"/>
    </source>
</evidence>
<dbReference type="GO" id="GO:0016740">
    <property type="term" value="F:transferase activity"/>
    <property type="evidence" value="ECO:0007669"/>
    <property type="project" value="UniProtKB-KW"/>
</dbReference>
<accession>A0A6F9DAP5</accession>
<feature type="region of interest" description="Disordered" evidence="3">
    <location>
        <begin position="178"/>
        <end position="200"/>
    </location>
</feature>
<organism evidence="5">
    <name type="scientific">Phallusia mammillata</name>
    <dbReference type="NCBI Taxonomy" id="59560"/>
    <lineage>
        <taxon>Eukaryota</taxon>
        <taxon>Metazoa</taxon>
        <taxon>Chordata</taxon>
        <taxon>Tunicata</taxon>
        <taxon>Ascidiacea</taxon>
        <taxon>Phlebobranchia</taxon>
        <taxon>Ascidiidae</taxon>
        <taxon>Phallusia</taxon>
    </lineage>
</organism>
<dbReference type="InterPro" id="IPR039883">
    <property type="entry name" value="Fcf2/DNTTIP2"/>
</dbReference>
<evidence type="ECO:0000256" key="2">
    <source>
        <dbReference type="ARBA" id="ARBA00023242"/>
    </source>
</evidence>
<reference evidence="5" key="1">
    <citation type="submission" date="2020-04" db="EMBL/GenBank/DDBJ databases">
        <authorList>
            <person name="Neveu A P."/>
        </authorList>
    </citation>
    <scope>NUCLEOTIDE SEQUENCE</scope>
    <source>
        <tissue evidence="5">Whole embryo</tissue>
    </source>
</reference>
<comment type="subcellular location">
    <subcellularLocation>
        <location evidence="1">Nucleus</location>
        <location evidence="1">Nucleolus</location>
    </subcellularLocation>
</comment>
<dbReference type="InterPro" id="IPR014810">
    <property type="entry name" value="Fcf2_C"/>
</dbReference>
<gene>
    <name evidence="5" type="primary">Dnttip2</name>
</gene>
<feature type="compositionally biased region" description="Basic and acidic residues" evidence="3">
    <location>
        <begin position="26"/>
        <end position="44"/>
    </location>
</feature>
<sequence length="316" mass="36638">MPRRSMRLRERNDSETSEVKQPFPIIEKDKEEKNGFAFHRKETEITESSSATNLKGESWENASVSSTDEDVSDEELESDSDDIEAFADTFADSLINRLSKNSKENSSDVKAHSSRQKRKENDKLSSEIDVSDLNLEGYISVDTPSEGNRKIIDMYAGSQKDDPVMKYSVITPDFETKHEVPKELGTRAGKKQRRAIKNATSGKKWFDMKAPELTDEVKRDMKILQMRSILDPKRFYKKNDRKTIPKYFQIGKIMDNAVDFYSSRVPKKQRKATLADELIADANSKRYQKRKFNEIQAKRRAMGGYKYFRNRRKTKK</sequence>
<feature type="domain" description="Fcf2 pre-rRNA processing C-terminal" evidence="4">
    <location>
        <begin position="198"/>
        <end position="291"/>
    </location>
</feature>
<feature type="region of interest" description="Disordered" evidence="3">
    <location>
        <begin position="98"/>
        <end position="126"/>
    </location>
</feature>
<name>A0A6F9DAP5_9ASCI</name>
<dbReference type="EMBL" id="LR784620">
    <property type="protein sequence ID" value="CAB3239388.1"/>
    <property type="molecule type" value="mRNA"/>
</dbReference>
<protein>
    <submittedName>
        <fullName evidence="5">Deoxynucleotidyltransferase terminal-interacting protein 2</fullName>
    </submittedName>
</protein>
<dbReference type="PANTHER" id="PTHR21686">
    <property type="entry name" value="DEOXYNUCLEOTIDYLTRANSFERASE TERMINAL-INTERACTING PROTEIN 2"/>
    <property type="match status" value="1"/>
</dbReference>
<dbReference type="GO" id="GO:0006396">
    <property type="term" value="P:RNA processing"/>
    <property type="evidence" value="ECO:0007669"/>
    <property type="project" value="TreeGrafter"/>
</dbReference>
<dbReference type="GO" id="GO:0005730">
    <property type="term" value="C:nucleolus"/>
    <property type="evidence" value="ECO:0007669"/>
    <property type="project" value="UniProtKB-SubCell"/>
</dbReference>
<proteinExistence type="evidence at transcript level"/>
<keyword evidence="2" id="KW-0539">Nucleus</keyword>
<evidence type="ECO:0000313" key="5">
    <source>
        <dbReference type="EMBL" id="CAB3239388.1"/>
    </source>
</evidence>
<feature type="region of interest" description="Disordered" evidence="3">
    <location>
        <begin position="1"/>
        <end position="82"/>
    </location>
</feature>
<dbReference type="PANTHER" id="PTHR21686:SF12">
    <property type="entry name" value="DEOXYNUCLEOTIDYLTRANSFERASE TERMINAL-INTERACTING PROTEIN 2"/>
    <property type="match status" value="1"/>
</dbReference>
<feature type="compositionally biased region" description="Acidic residues" evidence="3">
    <location>
        <begin position="67"/>
        <end position="82"/>
    </location>
</feature>
<evidence type="ECO:0000256" key="1">
    <source>
        <dbReference type="ARBA" id="ARBA00004604"/>
    </source>
</evidence>
<feature type="compositionally biased region" description="Polar residues" evidence="3">
    <location>
        <begin position="46"/>
        <end position="55"/>
    </location>
</feature>
<dbReference type="Pfam" id="PF08698">
    <property type="entry name" value="Fcf2"/>
    <property type="match status" value="1"/>
</dbReference>
<keyword evidence="5" id="KW-0808">Transferase</keyword>
<evidence type="ECO:0000256" key="3">
    <source>
        <dbReference type="SAM" id="MobiDB-lite"/>
    </source>
</evidence>
<feature type="compositionally biased region" description="Basic and acidic residues" evidence="3">
    <location>
        <begin position="101"/>
        <end position="111"/>
    </location>
</feature>